<sequence length="227" mass="24134">MSGFIKKGGNWNQQQKGGNWNRVHQAQGAGSDVASTSVPSTVGPSASQVSPQSGNVHRVQLGSVVEVDLTEEEVSIQYFDVPASVRAVRRESPGEARLDGGHAAQGLLGFRDLVKVLGHNPHGYPKLPNLQPVPAADHFDIASTDDDDRWTTCLDDAVDLCSAASEPSAYLPDSALPDLEEAIESLNAASAARELCAVRRSHNAGESQPGRETRTATIEIGGVKFRE</sequence>
<evidence type="ECO:0000313" key="3">
    <source>
        <dbReference type="Proteomes" id="UP000186817"/>
    </source>
</evidence>
<feature type="compositionally biased region" description="Polar residues" evidence="1">
    <location>
        <begin position="33"/>
        <end position="54"/>
    </location>
</feature>
<name>A0A1Q9EQG1_SYMMI</name>
<evidence type="ECO:0000256" key="1">
    <source>
        <dbReference type="SAM" id="MobiDB-lite"/>
    </source>
</evidence>
<evidence type="ECO:0000313" key="2">
    <source>
        <dbReference type="EMBL" id="OLQ09673.1"/>
    </source>
</evidence>
<feature type="compositionally biased region" description="Low complexity" evidence="1">
    <location>
        <begin position="7"/>
        <end position="21"/>
    </location>
</feature>
<keyword evidence="3" id="KW-1185">Reference proteome</keyword>
<dbReference type="EMBL" id="LSRX01000093">
    <property type="protein sequence ID" value="OLQ09673.1"/>
    <property type="molecule type" value="Genomic_DNA"/>
</dbReference>
<feature type="region of interest" description="Disordered" evidence="1">
    <location>
        <begin position="1"/>
        <end position="54"/>
    </location>
</feature>
<gene>
    <name evidence="2" type="ORF">AK812_SmicGene6682</name>
</gene>
<proteinExistence type="predicted"/>
<protein>
    <submittedName>
        <fullName evidence="2">Uncharacterized protein</fullName>
    </submittedName>
</protein>
<organism evidence="2 3">
    <name type="scientific">Symbiodinium microadriaticum</name>
    <name type="common">Dinoflagellate</name>
    <name type="synonym">Zooxanthella microadriatica</name>
    <dbReference type="NCBI Taxonomy" id="2951"/>
    <lineage>
        <taxon>Eukaryota</taxon>
        <taxon>Sar</taxon>
        <taxon>Alveolata</taxon>
        <taxon>Dinophyceae</taxon>
        <taxon>Suessiales</taxon>
        <taxon>Symbiodiniaceae</taxon>
        <taxon>Symbiodinium</taxon>
    </lineage>
</organism>
<dbReference type="Proteomes" id="UP000186817">
    <property type="component" value="Unassembled WGS sequence"/>
</dbReference>
<reference evidence="2 3" key="1">
    <citation type="submission" date="2016-02" db="EMBL/GenBank/DDBJ databases">
        <title>Genome analysis of coral dinoflagellate symbionts highlights evolutionary adaptations to a symbiotic lifestyle.</title>
        <authorList>
            <person name="Aranda M."/>
            <person name="Li Y."/>
            <person name="Liew Y.J."/>
            <person name="Baumgarten S."/>
            <person name="Simakov O."/>
            <person name="Wilson M."/>
            <person name="Piel J."/>
            <person name="Ashoor H."/>
            <person name="Bougouffa S."/>
            <person name="Bajic V.B."/>
            <person name="Ryu T."/>
            <person name="Ravasi T."/>
            <person name="Bayer T."/>
            <person name="Micklem G."/>
            <person name="Kim H."/>
            <person name="Bhak J."/>
            <person name="Lajeunesse T.C."/>
            <person name="Voolstra C.R."/>
        </authorList>
    </citation>
    <scope>NUCLEOTIDE SEQUENCE [LARGE SCALE GENOMIC DNA]</scope>
    <source>
        <strain evidence="2 3">CCMP2467</strain>
    </source>
</reference>
<accession>A0A1Q9EQG1</accession>
<dbReference type="AlphaFoldDB" id="A0A1Q9EQG1"/>
<comment type="caution">
    <text evidence="2">The sequence shown here is derived from an EMBL/GenBank/DDBJ whole genome shotgun (WGS) entry which is preliminary data.</text>
</comment>
<feature type="non-terminal residue" evidence="2">
    <location>
        <position position="227"/>
    </location>
</feature>